<dbReference type="CDD" id="cd06251">
    <property type="entry name" value="M14_ASTE_ASPA-like"/>
    <property type="match status" value="1"/>
</dbReference>
<keyword evidence="3" id="KW-0378">Hydrolase</keyword>
<dbReference type="PANTHER" id="PTHR37326">
    <property type="entry name" value="BLL3975 PROTEIN"/>
    <property type="match status" value="1"/>
</dbReference>
<dbReference type="AlphaFoldDB" id="A0A8J7CEE4"/>
<reference evidence="6 7" key="1">
    <citation type="submission" date="2020-08" db="EMBL/GenBank/DDBJ databases">
        <title>Acidobacteriota in marine sediments use diverse sulfur dissimilation pathways.</title>
        <authorList>
            <person name="Wasmund K."/>
        </authorList>
    </citation>
    <scope>NUCLEOTIDE SEQUENCE [LARGE SCALE GENOMIC DNA]</scope>
    <source>
        <strain evidence="6">MAG AM4</strain>
    </source>
</reference>
<comment type="cofactor">
    <cofactor evidence="1">
        <name>Zn(2+)</name>
        <dbReference type="ChEBI" id="CHEBI:29105"/>
    </cofactor>
</comment>
<dbReference type="GO" id="GO:0016788">
    <property type="term" value="F:hydrolase activity, acting on ester bonds"/>
    <property type="evidence" value="ECO:0007669"/>
    <property type="project" value="InterPro"/>
</dbReference>
<comment type="caution">
    <text evidence="6">The sequence shown here is derived from an EMBL/GenBank/DDBJ whole genome shotgun (WGS) entry which is preliminary data.</text>
</comment>
<sequence length="289" mass="31316">MSLAVEVINGEFAGPRIWLNAAVHGDELNGIEIIHKVLETVDPAQLHGSILAVPIVNVFGFINQERYLPDRRDLNRCFPGSPSGSLASRMAYLLMNEIIKPCSHGIDLHTGSNHRTNLPQIRADLGDDATRRWAKAFGAPVMLNARSRSGSLRQAAAKIGKTVLLYEAGEPLRFDPHSVQCGVDGVNRAMAFLGMLPDHADREAQPTSALVEHSAWVRARRSGILRMEVGLGDRVVEKQPLAGINDVFGSRCGTVRAPFSGVVIGHTNNPLVHQGDAVLHIARAEQQSG</sequence>
<organism evidence="6 7">
    <name type="scientific">Candidatus Polarisedimenticola svalbardensis</name>
    <dbReference type="NCBI Taxonomy" id="2886004"/>
    <lineage>
        <taxon>Bacteria</taxon>
        <taxon>Pseudomonadati</taxon>
        <taxon>Acidobacteriota</taxon>
        <taxon>Candidatus Polarisedimenticolia</taxon>
        <taxon>Candidatus Polarisedimenticolales</taxon>
        <taxon>Candidatus Polarisedimenticolaceae</taxon>
        <taxon>Candidatus Polarisedimenticola</taxon>
    </lineage>
</organism>
<dbReference type="SUPFAM" id="SSF53187">
    <property type="entry name" value="Zn-dependent exopeptidases"/>
    <property type="match status" value="1"/>
</dbReference>
<dbReference type="InterPro" id="IPR053138">
    <property type="entry name" value="N-alpha-Ac-DABA_deacetylase"/>
</dbReference>
<feature type="domain" description="Succinylglutamate desuccinylase/Aspartoacylase catalytic" evidence="5">
    <location>
        <begin position="13"/>
        <end position="192"/>
    </location>
</feature>
<evidence type="ECO:0000313" key="7">
    <source>
        <dbReference type="Proteomes" id="UP000648239"/>
    </source>
</evidence>
<accession>A0A8J7CEE4</accession>
<evidence type="ECO:0000313" key="6">
    <source>
        <dbReference type="EMBL" id="MBD3868144.1"/>
    </source>
</evidence>
<dbReference type="EMBL" id="JACXWD010000023">
    <property type="protein sequence ID" value="MBD3868144.1"/>
    <property type="molecule type" value="Genomic_DNA"/>
</dbReference>
<dbReference type="InterPro" id="IPR043795">
    <property type="entry name" value="N-alpha-Ac-DABA-like"/>
</dbReference>
<keyword evidence="2" id="KW-0479">Metal-binding</keyword>
<dbReference type="InterPro" id="IPR055438">
    <property type="entry name" value="AstE_AspA_cat"/>
</dbReference>
<proteinExistence type="predicted"/>
<dbReference type="Proteomes" id="UP000648239">
    <property type="component" value="Unassembled WGS sequence"/>
</dbReference>
<dbReference type="PANTHER" id="PTHR37326:SF2">
    <property type="entry name" value="SUCCINYLGLUTAMATE DESUCCINYLASE_ASPARTOACYLASE FAMILY PROTEIN"/>
    <property type="match status" value="1"/>
</dbReference>
<evidence type="ECO:0000259" key="5">
    <source>
        <dbReference type="Pfam" id="PF24827"/>
    </source>
</evidence>
<evidence type="ECO:0000256" key="3">
    <source>
        <dbReference type="ARBA" id="ARBA00022801"/>
    </source>
</evidence>
<dbReference type="GO" id="GO:0016811">
    <property type="term" value="F:hydrolase activity, acting on carbon-nitrogen (but not peptide) bonds, in linear amides"/>
    <property type="evidence" value="ECO:0007669"/>
    <property type="project" value="InterPro"/>
</dbReference>
<evidence type="ECO:0000256" key="2">
    <source>
        <dbReference type="ARBA" id="ARBA00022723"/>
    </source>
</evidence>
<name>A0A8J7CEE4_9BACT</name>
<protein>
    <submittedName>
        <fullName evidence="6">Succinylglutamate desuccinylase/aspartoacylase family protein</fullName>
    </submittedName>
</protein>
<dbReference type="Pfam" id="PF24827">
    <property type="entry name" value="AstE_AspA_cat"/>
    <property type="match status" value="1"/>
</dbReference>
<dbReference type="PIRSF" id="PIRSF039012">
    <property type="entry name" value="ASP"/>
    <property type="match status" value="1"/>
</dbReference>
<evidence type="ECO:0000256" key="1">
    <source>
        <dbReference type="ARBA" id="ARBA00001947"/>
    </source>
</evidence>
<evidence type="ECO:0000256" key="4">
    <source>
        <dbReference type="ARBA" id="ARBA00022833"/>
    </source>
</evidence>
<gene>
    <name evidence="6" type="ORF">IFK94_08460</name>
</gene>
<dbReference type="Gene3D" id="3.40.630.10">
    <property type="entry name" value="Zn peptidases"/>
    <property type="match status" value="1"/>
</dbReference>
<keyword evidence="4" id="KW-0862">Zinc</keyword>
<dbReference type="GO" id="GO:0046872">
    <property type="term" value="F:metal ion binding"/>
    <property type="evidence" value="ECO:0007669"/>
    <property type="project" value="UniProtKB-KW"/>
</dbReference>